<dbReference type="InterPro" id="IPR050250">
    <property type="entry name" value="Macrolide_Exporter_MacB"/>
</dbReference>
<dbReference type="Proteomes" id="UP000029712">
    <property type="component" value="Chromosome"/>
</dbReference>
<sequence length="2791" mass="319675">MRRLFKEVFKSLARNKVTLICLTILIFLTTFLFTLLNDVTTSYSSTINSYEKVSKLHDATVDFDVNPSGVIPKSGYNQIGSDNQSIVDKPVVFESSNNGSDISYSIDLPKDQRNYVGLKNTFNNLNYDNENHFINTYDLLNLLYSSKESISDVDVEILKSNPDFSKIRNFSFSGHDREFKLYVKDSKGNIKPLTKRYNLTKNDDITFLNEVRLKNIASIAYGPRGSLNDQKVVDYLYNPSPLFLNVKTKQASFDTKDYEAWKNSGSLHTIDGKDVMKMLGFKEISENHYEFDASLYNKNSDLKIENSDFTSQKSKFINEDFNISRTFKLQNFLSNKSIEKDVNEFTKLAANKIYQIPNEWIKSTEVLTTYNWYRFALNWNEKSDEYSSNWKGSYFKYITKLKESDPNVYKNIQYFSYWNKTIKTIYKLNSSSLKQEKTTTLPIEQKDLLQTFKNSWNGGFNNSKIPAIKENISKEHRWNIQQIEYSKSGDKLITEDQFKAISDPNNLKKYQEFIRKGSVSYARNALVNEIKNNVGEENLGIRQTLTVESVDEKTTKKNVFHFVNAGDGNQKIYGVKNNVGKLYNETLNPTLLNSSVSDKNVNEFILKPDPNDPMIKKIPPVYTKQIIKYIFEQWTPSINYFNADIRFLKYYDFLPNTKIPYEIDGKILMLTVANDEPKTVGSSIVGAVARISDEKYILLKYSTIDGFSDKKVWNRVDVNGKAYLTSQELYEYMIRNNYSIRGEIGPNGWAVADKEFKNSFSLPISFGAINNNLTNEIIQNKTINGLVNVIRDALFNSEIINMFNKDDLLRIVDAAKQSVVDNDFHTLLNIGKVNGTILQKVLLDILKYIIRPVDRTNCNNLNINNVNVNAFVQNVFIGIINYLEKMYMNSGTNDNERNQYLMQQVYNISKLLNLNNLYLIPSLKLSLFDIINLVKNKSTIFEVLRNVIRSIDFEKFSLIIQDWFEKHPYKPFTSVDDTYWILSSERILISFLKSIDVYKLKSTLSELIDNIDFNGFLNPESPNSLYSKWINANREANNFIDQQTKDGIKEFFRKLNGATKAGQEYDNFKQGLKNIIANFDLDRFIQILEQLVKHEHYPIVANNKIYKDFNTESLTSSDYLTSFFGAISSNIDGKINSGKISQIQESVIQMFNFSNKTKRILGKLNITIPDYDNNKITLFDLINMSKFSFPQSQKQTNVLTNIPINPFDVDDIKKILLKAKDAKINNKKLKLTQNEFDVLKNNVLVTKDEFNDLDLIISKLTKYHEYIDKLVTSNSQYKQSGINSAVELNDLKSYLDVAYYSALFNNIAPEHAKDLEILKTIHSLIKDNLAKLMLNNDPQNVASNVLSLYSLWIKLAYQLSQIADIQENIVIDPTTNKRIIERKVTKYLDYKQIKEILLGLYNIGISKEIKDIVLNYKKVINPIPSLGILGSDDDYSAKLFKMPFAHAHTAKATKQIMDLMNNSAVFKNLFDQLSKNHVSNKGIEAIKEILKNNMNEITYNFGYMASSNQMPTHYLQALKLFLQSFINVNDQNQKIKPLINDEYTFSLVYKDAIAASKTASIISLLNVPRNILNGFNILSFPQILLYYVLSPNPDSGNVAYIIKKLLSNIDETNATMLKKQIEGATQKFNFVENVVTSKSDSRIDLDISKFNYMFNHLLKTPDNKDISFFGINITKTVKEVFSKIIEPSTVYNLIAYSEAASYLAKVNYGYLNKNKKEVYKGDISKYLNNPFEMQQFIASLDDKYKIKVNTQEYLITGIDSTADYLYPVINEENLQVDTKTQSVVYVNSRGFDRIRSAYPTFALKSYALVKSPVDKKGNYLAGKDPKNLKKELQRIVSSISPNSKNKVFLKDEPDAINPERYIRVKTIRTLVTSIKNATLYLITILAILVILIVYFIIKRYIEARNKVVGILRAQGYKTSEIALSFCAFGWIPTIVGGIFGYIVGFALQKPAMSILSSYWTLENNIIPFNILLILAVVIIPLIVVSLVIYIITRVIVRNKPTELMSGLTEVSVGNFAQRVSAMFRKMPVKARFIASMALNNFWKMFSLFLAFSTTSLISMFFLSSNNVFNKTISKTYKNRLYKYKLNLESPTTEGGPYVTYNQNDINDLLYVPNDLAGDSSTNGSQLDYDNPNFLRPGASFNTDVIQRKFAPTVITKSSLDLLMDLSVELSPWDITYANMPETQRARVNQIFNRVSSMMQSTQNLINLRRLKNGGDYRIIDEEDVKDPTKIIAVKDIKKFFDDYNAKRPEDLSNRTSYFLFSAGNYSEAASGNRKQFRFVEWVAEDEIYLKPAKVSTAKFRQEYRNFLVNAYRKINGIDFYVSFGGVYWNDTTNEKYTYASVTLNGKETKIYGYYNDSKFMRLQDSRGNNLTKLLQDYNYNFDSNDPIPVVVNEVTARSYRLKVNSVFDAKILNHVDRFAYQAFMQKSPRVDYKFKVIGISDTYINSEISTRKDILDHILGYDTLSKRLKDARKYELQKAISLHPDLKDEYIKKFNKKYDAFNGILSIDKVPVQTIDTLTTYSATGFWGAASSYDVAEANDNSAWDFFKRMFISNPKLKYISVYEHNIQSYNETHPQAKLDYKTQLKKLLGNLNDENIQEIIDSDSPLESYKILVRETLTKFYGTQASSIYGKNIMYGASFDVNSKDIEAGFIEGISSTVNTILLAFIIISLIISIVILIVITNIMIASNGRSIATFSILGYTNKEKILLFFFNFVPAIVFACLLMIPATLAIIAIFNSFMMVTSQIVLPLVLHISTVILSALICLAVFIATSIATWNSLNKIKAVDALKGK</sequence>
<dbReference type="PANTHER" id="PTHR30572">
    <property type="entry name" value="MEMBRANE COMPONENT OF TRANSPORTER-RELATED"/>
    <property type="match status" value="1"/>
</dbReference>
<dbReference type="Pfam" id="PF02687">
    <property type="entry name" value="FtsX"/>
    <property type="match status" value="2"/>
</dbReference>
<name>A0A454C9X1_METHO</name>
<accession>A0A454C9X1</accession>
<evidence type="ECO:0000256" key="6">
    <source>
        <dbReference type="ARBA" id="ARBA00038076"/>
    </source>
</evidence>
<evidence type="ECO:0000259" key="8">
    <source>
        <dbReference type="Pfam" id="PF02687"/>
    </source>
</evidence>
<evidence type="ECO:0000256" key="5">
    <source>
        <dbReference type="ARBA" id="ARBA00023136"/>
    </source>
</evidence>
<reference evidence="9 10" key="1">
    <citation type="submission" date="2014-08" db="EMBL/GenBank/DDBJ databases">
        <authorList>
            <person name="Kuleshov K."/>
            <person name="Dedkov V."/>
            <person name="Markelov M."/>
            <person name="Pimkina E."/>
        </authorList>
    </citation>
    <scope>NUCLEOTIDE SEQUENCE [LARGE SCALE GENOMIC DNA]</scope>
    <source>
        <strain evidence="10">TOA</strain>
    </source>
</reference>
<feature type="transmembrane region" description="Helical" evidence="7">
    <location>
        <begin position="2746"/>
        <end position="2773"/>
    </location>
</feature>
<feature type="transmembrane region" description="Helical" evidence="7">
    <location>
        <begin position="1921"/>
        <end position="1946"/>
    </location>
</feature>
<keyword evidence="3 7" id="KW-0812">Transmembrane</keyword>
<dbReference type="PANTHER" id="PTHR30572:SF4">
    <property type="entry name" value="ABC TRANSPORTER PERMEASE YTRF"/>
    <property type="match status" value="1"/>
</dbReference>
<dbReference type="GO" id="GO:0005886">
    <property type="term" value="C:plasma membrane"/>
    <property type="evidence" value="ECO:0007669"/>
    <property type="project" value="UniProtKB-SubCell"/>
</dbReference>
<keyword evidence="5 7" id="KW-0472">Membrane</keyword>
<feature type="transmembrane region" description="Helical" evidence="7">
    <location>
        <begin position="2662"/>
        <end position="2686"/>
    </location>
</feature>
<evidence type="ECO:0000256" key="4">
    <source>
        <dbReference type="ARBA" id="ARBA00022989"/>
    </source>
</evidence>
<dbReference type="RefSeq" id="WP_036439347.1">
    <property type="nucleotide sequence ID" value="NZ_CP033021.1"/>
</dbReference>
<keyword evidence="2" id="KW-1003">Cell membrane</keyword>
<feature type="transmembrane region" description="Helical" evidence="7">
    <location>
        <begin position="1966"/>
        <end position="1991"/>
    </location>
</feature>
<protein>
    <submittedName>
        <fullName evidence="9">ABC transporter permease</fullName>
    </submittedName>
</protein>
<feature type="domain" description="ABC3 transporter permease C-terminal" evidence="8">
    <location>
        <begin position="2665"/>
        <end position="2782"/>
    </location>
</feature>
<organism evidence="9 10">
    <name type="scientific">Metamycoplasma hominis</name>
    <name type="common">Mycoplasma hominis</name>
    <dbReference type="NCBI Taxonomy" id="2098"/>
    <lineage>
        <taxon>Bacteria</taxon>
        <taxon>Bacillati</taxon>
        <taxon>Mycoplasmatota</taxon>
        <taxon>Mycoplasmoidales</taxon>
        <taxon>Metamycoplasmataceae</taxon>
        <taxon>Metamycoplasma</taxon>
    </lineage>
</organism>
<evidence type="ECO:0000256" key="2">
    <source>
        <dbReference type="ARBA" id="ARBA00022475"/>
    </source>
</evidence>
<dbReference type="InterPro" id="IPR003838">
    <property type="entry name" value="ABC3_permease_C"/>
</dbReference>
<evidence type="ECO:0000256" key="1">
    <source>
        <dbReference type="ARBA" id="ARBA00004651"/>
    </source>
</evidence>
<feature type="domain" description="ABC3 transporter permease C-terminal" evidence="8">
    <location>
        <begin position="1881"/>
        <end position="1992"/>
    </location>
</feature>
<feature type="transmembrane region" description="Helical" evidence="7">
    <location>
        <begin position="2707"/>
        <end position="2740"/>
    </location>
</feature>
<comment type="similarity">
    <text evidence="6">Belongs to the ABC-4 integral membrane protein family.</text>
</comment>
<feature type="transmembrane region" description="Helical" evidence="7">
    <location>
        <begin position="1877"/>
        <end position="1897"/>
    </location>
</feature>
<gene>
    <name evidence="9" type="ORF">KN71_002260</name>
</gene>
<evidence type="ECO:0000313" key="10">
    <source>
        <dbReference type="Proteomes" id="UP000029712"/>
    </source>
</evidence>
<feature type="transmembrane region" description="Helical" evidence="7">
    <location>
        <begin position="2041"/>
        <end position="2062"/>
    </location>
</feature>
<reference evidence="9 10" key="2">
    <citation type="submission" date="2018-10" db="EMBL/GenBank/DDBJ databases">
        <title>Detection and isolation of Mycoplasma hominis as a predominant microorganism from pelvic cavity of patient with salpingitis and tubo-ovarian abscess.</title>
        <authorList>
            <person name="Guschin A.E."/>
            <person name="Khayrullina G.A."/>
            <person name="Rakovskaya I.V."/>
            <person name="Shelenkov A.A."/>
            <person name="Shagin D.A."/>
        </authorList>
    </citation>
    <scope>NUCLEOTIDE SEQUENCE [LARGE SCALE GENOMIC DNA]</scope>
    <source>
        <strain evidence="10">TOA</strain>
    </source>
</reference>
<evidence type="ECO:0000313" key="9">
    <source>
        <dbReference type="EMBL" id="AYN65504.1"/>
    </source>
</evidence>
<dbReference type="EMBL" id="CP033021">
    <property type="protein sequence ID" value="AYN65504.1"/>
    <property type="molecule type" value="Genomic_DNA"/>
</dbReference>
<proteinExistence type="inferred from homology"/>
<comment type="subcellular location">
    <subcellularLocation>
        <location evidence="1">Cell membrane</location>
        <topology evidence="1">Multi-pass membrane protein</topology>
    </subcellularLocation>
</comment>
<evidence type="ECO:0000256" key="3">
    <source>
        <dbReference type="ARBA" id="ARBA00022692"/>
    </source>
</evidence>
<evidence type="ECO:0000256" key="7">
    <source>
        <dbReference type="SAM" id="Phobius"/>
    </source>
</evidence>
<dbReference type="GO" id="GO:0022857">
    <property type="term" value="F:transmembrane transporter activity"/>
    <property type="evidence" value="ECO:0007669"/>
    <property type="project" value="TreeGrafter"/>
</dbReference>
<dbReference type="OrthoDB" id="403889at2"/>
<keyword evidence="4 7" id="KW-1133">Transmembrane helix</keyword>